<gene>
    <name evidence="13" type="ORF">A3A35_01085</name>
</gene>
<keyword evidence="8 12" id="KW-0460">Magnesium</keyword>
<evidence type="ECO:0000256" key="10">
    <source>
        <dbReference type="PIRSR" id="PIRSR605002-1"/>
    </source>
</evidence>
<comment type="pathway">
    <text evidence="2">Nucleotide-sugar biosynthesis; GDP-alpha-D-mannose biosynthesis; alpha-D-mannose 1-phosphate from D-fructose 6-phosphate: step 2/2.</text>
</comment>
<dbReference type="Pfam" id="PF03332">
    <property type="entry name" value="PMM"/>
    <property type="match status" value="1"/>
</dbReference>
<comment type="caution">
    <text evidence="13">The sequence shown here is derived from an EMBL/GenBank/DDBJ whole genome shotgun (WGS) entry which is preliminary data.</text>
</comment>
<evidence type="ECO:0000256" key="3">
    <source>
        <dbReference type="ARBA" id="ARBA00009736"/>
    </source>
</evidence>
<protein>
    <recommendedName>
        <fullName evidence="5">phosphomannomutase</fullName>
        <ecNumber evidence="5">5.4.2.8</ecNumber>
    </recommendedName>
</protein>
<evidence type="ECO:0000313" key="13">
    <source>
        <dbReference type="EMBL" id="OGG71967.1"/>
    </source>
</evidence>
<evidence type="ECO:0000256" key="11">
    <source>
        <dbReference type="PIRSR" id="PIRSR605002-2"/>
    </source>
</evidence>
<dbReference type="AlphaFoldDB" id="A0A1F6EEB7"/>
<feature type="binding site" evidence="11">
    <location>
        <position position="26"/>
    </location>
    <ligand>
        <name>alpha-D-mannose 1-phosphate</name>
        <dbReference type="ChEBI" id="CHEBI:58409"/>
    </ligand>
</feature>
<dbReference type="GO" id="GO:0016791">
    <property type="term" value="F:phosphatase activity"/>
    <property type="evidence" value="ECO:0007669"/>
    <property type="project" value="UniProtKB-ARBA"/>
</dbReference>
<evidence type="ECO:0000256" key="6">
    <source>
        <dbReference type="ARBA" id="ARBA00022490"/>
    </source>
</evidence>
<evidence type="ECO:0000256" key="2">
    <source>
        <dbReference type="ARBA" id="ARBA00004699"/>
    </source>
</evidence>
<dbReference type="EC" id="5.4.2.8" evidence="5"/>
<dbReference type="SUPFAM" id="SSF56784">
    <property type="entry name" value="HAD-like"/>
    <property type="match status" value="1"/>
</dbReference>
<dbReference type="EMBL" id="MFLV01000004">
    <property type="protein sequence ID" value="OGG71967.1"/>
    <property type="molecule type" value="Genomic_DNA"/>
</dbReference>
<evidence type="ECO:0000313" key="14">
    <source>
        <dbReference type="Proteomes" id="UP000179115"/>
    </source>
</evidence>
<dbReference type="PANTHER" id="PTHR10466">
    <property type="entry name" value="PHOSPHOMANNOMUTASE"/>
    <property type="match status" value="1"/>
</dbReference>
<feature type="binding site" evidence="12">
    <location>
        <position position="19"/>
    </location>
    <ligand>
        <name>Mg(2+)</name>
        <dbReference type="ChEBI" id="CHEBI:18420"/>
        <label>1</label>
    </ligand>
</feature>
<comment type="subunit">
    <text evidence="4">Homodimer.</text>
</comment>
<feature type="binding site" evidence="12">
    <location>
        <position position="17"/>
    </location>
    <ligand>
        <name>Mg(2+)</name>
        <dbReference type="ChEBI" id="CHEBI:18420"/>
        <label>1</label>
    </ligand>
</feature>
<feature type="binding site" evidence="11">
    <location>
        <position position="166"/>
    </location>
    <ligand>
        <name>alpha-D-mannose 1-phosphate</name>
        <dbReference type="ChEBI" id="CHEBI:58409"/>
    </ligand>
</feature>
<proteinExistence type="inferred from homology"/>
<feature type="binding site" evidence="12">
    <location>
        <position position="254"/>
    </location>
    <ligand>
        <name>Mg(2+)</name>
        <dbReference type="ChEBI" id="CHEBI:18420"/>
        <label>1</label>
    </ligand>
</feature>
<dbReference type="UniPathway" id="UPA00126">
    <property type="reaction ID" value="UER00424"/>
</dbReference>
<dbReference type="GO" id="GO:0006487">
    <property type="term" value="P:protein N-linked glycosylation"/>
    <property type="evidence" value="ECO:0007669"/>
    <property type="project" value="TreeGrafter"/>
</dbReference>
<name>A0A1F6EEB7_9BACT</name>
<dbReference type="NCBIfam" id="TIGR01484">
    <property type="entry name" value="HAD-SF-IIB"/>
    <property type="match status" value="1"/>
</dbReference>
<feature type="active site" description="Nucleophile" evidence="10">
    <location>
        <position position="19"/>
    </location>
</feature>
<dbReference type="InterPro" id="IPR005002">
    <property type="entry name" value="PMM"/>
</dbReference>
<comment type="subcellular location">
    <subcellularLocation>
        <location evidence="1">Cytoplasm</location>
    </subcellularLocation>
</comment>
<dbReference type="Gene3D" id="3.30.1240.20">
    <property type="match status" value="1"/>
</dbReference>
<organism evidence="13 14">
    <name type="scientific">Candidatus Kaiserbacteria bacterium RIFCSPLOWO2_01_FULL_51_21</name>
    <dbReference type="NCBI Taxonomy" id="1798508"/>
    <lineage>
        <taxon>Bacteria</taxon>
        <taxon>Candidatus Kaiseribacteriota</taxon>
    </lineage>
</organism>
<dbReference type="Gene3D" id="3.40.50.1000">
    <property type="entry name" value="HAD superfamily/HAD-like"/>
    <property type="match status" value="1"/>
</dbReference>
<dbReference type="GO" id="GO:0004615">
    <property type="term" value="F:phosphomannomutase activity"/>
    <property type="evidence" value="ECO:0007669"/>
    <property type="project" value="UniProtKB-EC"/>
</dbReference>
<feature type="binding site" evidence="11">
    <location>
        <position position="142"/>
    </location>
    <ligand>
        <name>alpha-D-mannose 1-phosphate</name>
        <dbReference type="ChEBI" id="CHEBI:58409"/>
    </ligand>
</feature>
<dbReference type="InterPro" id="IPR036412">
    <property type="entry name" value="HAD-like_sf"/>
</dbReference>
<evidence type="ECO:0000256" key="4">
    <source>
        <dbReference type="ARBA" id="ARBA00011738"/>
    </source>
</evidence>
<feature type="binding site" evidence="11">
    <location>
        <position position="207"/>
    </location>
    <ligand>
        <name>alpha-D-mannose 1-phosphate</name>
        <dbReference type="ChEBI" id="CHEBI:58409"/>
    </ligand>
</feature>
<evidence type="ECO:0000256" key="9">
    <source>
        <dbReference type="ARBA" id="ARBA00023235"/>
    </source>
</evidence>
<dbReference type="STRING" id="1798508.A3A35_01085"/>
<accession>A0A1F6EEB7</accession>
<reference evidence="13 14" key="1">
    <citation type="journal article" date="2016" name="Nat. Commun.">
        <title>Thousands of microbial genomes shed light on interconnected biogeochemical processes in an aquifer system.</title>
        <authorList>
            <person name="Anantharaman K."/>
            <person name="Brown C.T."/>
            <person name="Hug L.A."/>
            <person name="Sharon I."/>
            <person name="Castelle C.J."/>
            <person name="Probst A.J."/>
            <person name="Thomas B.C."/>
            <person name="Singh A."/>
            <person name="Wilkins M.J."/>
            <person name="Karaoz U."/>
            <person name="Brodie E.L."/>
            <person name="Williams K.H."/>
            <person name="Hubbard S.S."/>
            <person name="Banfield J.F."/>
        </authorList>
    </citation>
    <scope>NUCLEOTIDE SEQUENCE [LARGE SCALE GENOMIC DNA]</scope>
</reference>
<dbReference type="GO" id="GO:0006013">
    <property type="term" value="P:mannose metabolic process"/>
    <property type="evidence" value="ECO:0007669"/>
    <property type="project" value="TreeGrafter"/>
</dbReference>
<keyword evidence="7 12" id="KW-0479">Metal-binding</keyword>
<feature type="binding site" evidence="11">
    <location>
        <position position="153"/>
    </location>
    <ligand>
        <name>alpha-D-mannose 1-phosphate</name>
        <dbReference type="ChEBI" id="CHEBI:58409"/>
    </ligand>
</feature>
<evidence type="ECO:0000256" key="8">
    <source>
        <dbReference type="ARBA" id="ARBA00022842"/>
    </source>
</evidence>
<dbReference type="InterPro" id="IPR023214">
    <property type="entry name" value="HAD_sf"/>
</dbReference>
<evidence type="ECO:0000256" key="7">
    <source>
        <dbReference type="ARBA" id="ARBA00022723"/>
    </source>
</evidence>
<feature type="active site" description="Nucleophile" evidence="10">
    <location>
        <position position="17"/>
    </location>
</feature>
<keyword evidence="6" id="KW-0963">Cytoplasm</keyword>
<comment type="similarity">
    <text evidence="3">Belongs to the eukaryotic PMM family.</text>
</comment>
<feature type="binding site" evidence="11">
    <location>
        <position position="209"/>
    </location>
    <ligand>
        <name>alpha-D-mannose 1-phosphate</name>
        <dbReference type="ChEBI" id="CHEBI:58409"/>
    </ligand>
</feature>
<feature type="binding site" evidence="12">
    <location>
        <position position="237"/>
    </location>
    <ligand>
        <name>Mg(2+)</name>
        <dbReference type="ChEBI" id="CHEBI:18420"/>
        <label>1</label>
    </ligand>
</feature>
<evidence type="ECO:0000256" key="1">
    <source>
        <dbReference type="ARBA" id="ARBA00004496"/>
    </source>
</evidence>
<dbReference type="Proteomes" id="UP000179115">
    <property type="component" value="Unassembled WGS sequence"/>
</dbReference>
<dbReference type="PANTHER" id="PTHR10466:SF0">
    <property type="entry name" value="PHOSPHOMANNOMUTASE"/>
    <property type="match status" value="1"/>
</dbReference>
<dbReference type="GO" id="GO:0046872">
    <property type="term" value="F:metal ion binding"/>
    <property type="evidence" value="ECO:0007669"/>
    <property type="project" value="UniProtKB-KW"/>
</dbReference>
<sequence length="284" mass="32672">MDAQKKTVDARSAVVFDVDNTLTPPRRPLEPEMAAALQHLSVPFFVCAGSDLRLIAEQFIEPLHRFGYRGSFEAFVCNGTARYHCKLFEKLSTELVERFEMCSHMGEARFQHLMQIIEHALKLPEFQLPSPMRIIGDKIVDRISMINVIPIGRPREPLGNETYANRAFFKEYDERTGFRRRFLKHLRQECSRLSLEEIQIFLGGETSFDVVVQGYDKSYAVRSVLGRGFERLWYLGDALFEGGNDTAILTFIDTWQGTHPCPVKAIQVNNWQDTLKTLHTLKLL</sequence>
<keyword evidence="9" id="KW-0413">Isomerase</keyword>
<evidence type="ECO:0000256" key="12">
    <source>
        <dbReference type="PIRSR" id="PIRSR605002-3"/>
    </source>
</evidence>
<comment type="cofactor">
    <cofactor evidence="12">
        <name>Mg(2+)</name>
        <dbReference type="ChEBI" id="CHEBI:18420"/>
    </cofactor>
</comment>
<dbReference type="InterPro" id="IPR006379">
    <property type="entry name" value="HAD-SF_hydro_IIB"/>
</dbReference>
<evidence type="ECO:0000256" key="5">
    <source>
        <dbReference type="ARBA" id="ARBA00012730"/>
    </source>
</evidence>
<dbReference type="GO" id="GO:0005829">
    <property type="term" value="C:cytosol"/>
    <property type="evidence" value="ECO:0007669"/>
    <property type="project" value="TreeGrafter"/>
</dbReference>
<dbReference type="InterPro" id="IPR043169">
    <property type="entry name" value="PMM_cap"/>
</dbReference>
<dbReference type="GO" id="GO:0009298">
    <property type="term" value="P:GDP-mannose biosynthetic process"/>
    <property type="evidence" value="ECO:0007669"/>
    <property type="project" value="UniProtKB-UniPathway"/>
</dbReference>